<feature type="region of interest" description="Disordered" evidence="1">
    <location>
        <begin position="1065"/>
        <end position="1085"/>
    </location>
</feature>
<dbReference type="GeneID" id="40315212"/>
<dbReference type="OrthoDB" id="273803at2759"/>
<organism evidence="2 3">
    <name type="scientific">Trypanosoma conorhini</name>
    <dbReference type="NCBI Taxonomy" id="83891"/>
    <lineage>
        <taxon>Eukaryota</taxon>
        <taxon>Discoba</taxon>
        <taxon>Euglenozoa</taxon>
        <taxon>Kinetoplastea</taxon>
        <taxon>Metakinetoplastina</taxon>
        <taxon>Trypanosomatida</taxon>
        <taxon>Trypanosomatidae</taxon>
        <taxon>Trypanosoma</taxon>
    </lineage>
</organism>
<feature type="region of interest" description="Disordered" evidence="1">
    <location>
        <begin position="141"/>
        <end position="161"/>
    </location>
</feature>
<feature type="compositionally biased region" description="Polar residues" evidence="1">
    <location>
        <begin position="922"/>
        <end position="935"/>
    </location>
</feature>
<gene>
    <name evidence="2" type="ORF">Tco025E_01601</name>
</gene>
<feature type="compositionally biased region" description="Polar residues" evidence="1">
    <location>
        <begin position="282"/>
        <end position="314"/>
    </location>
</feature>
<reference evidence="2 3" key="1">
    <citation type="journal article" date="2018" name="BMC Genomics">
        <title>Genomic comparison of Trypanosoma conorhini and Trypanosoma rangeli to Trypanosoma cruzi strains of high and low virulence.</title>
        <authorList>
            <person name="Bradwell K.R."/>
            <person name="Koparde V.N."/>
            <person name="Matveyev A.V."/>
            <person name="Serrano M.G."/>
            <person name="Alves J.M."/>
            <person name="Parikh H."/>
            <person name="Huang B."/>
            <person name="Lee V."/>
            <person name="Espinosa-Alvarez O."/>
            <person name="Ortiz P.A."/>
            <person name="Costa-Martins A.G."/>
            <person name="Teixeira M.M."/>
            <person name="Buck G.A."/>
        </authorList>
    </citation>
    <scope>NUCLEOTIDE SEQUENCE [LARGE SCALE GENOMIC DNA]</scope>
    <source>
        <strain evidence="2 3">025E</strain>
    </source>
</reference>
<evidence type="ECO:0000256" key="1">
    <source>
        <dbReference type="SAM" id="MobiDB-lite"/>
    </source>
</evidence>
<dbReference type="InterPro" id="IPR036815">
    <property type="entry name" value="14-3-3_dom_sf"/>
</dbReference>
<keyword evidence="3" id="KW-1185">Reference proteome</keyword>
<name>A0A422Q872_9TRYP</name>
<feature type="compositionally biased region" description="Basic residues" evidence="1">
    <location>
        <begin position="905"/>
        <end position="914"/>
    </location>
</feature>
<comment type="caution">
    <text evidence="2">The sequence shown here is derived from an EMBL/GenBank/DDBJ whole genome shotgun (WGS) entry which is preliminary data.</text>
</comment>
<feature type="compositionally biased region" description="Polar residues" evidence="1">
    <location>
        <begin position="569"/>
        <end position="591"/>
    </location>
</feature>
<dbReference type="EMBL" id="MKKU01000055">
    <property type="protein sequence ID" value="RNF26156.1"/>
    <property type="molecule type" value="Genomic_DNA"/>
</dbReference>
<feature type="region of interest" description="Disordered" evidence="1">
    <location>
        <begin position="880"/>
        <end position="935"/>
    </location>
</feature>
<dbReference type="SUPFAM" id="SSF48445">
    <property type="entry name" value="14-3-3 protein"/>
    <property type="match status" value="1"/>
</dbReference>
<evidence type="ECO:0000313" key="2">
    <source>
        <dbReference type="EMBL" id="RNF26156.1"/>
    </source>
</evidence>
<proteinExistence type="predicted"/>
<sequence>MRGHGAETTSRAKDAHFSYGMYSAANSLPGITSSMRNEFLPLMQCLEQGNDVLCKTYIVELSLTLARFDALLKEEERRAFVCAFDALVRRLLKDLHHFLEMESLLQQDVLMLVELLERCRRMDHLCNCRAFTCAAGDAAGRSKEGQSTTSHPSAAAAAARDVKAQRADSSEACALNRSASELQQLFQGDVGHPLQPACPVAVSAAGSASGNETAANQTSSSASPLPHALQPLASVGMALSRKLSARQGLWWREEFRGFLAGRITKGDVAALMKLLCPEGDNTNEAAPPVSDTQWDSTPQPSAKATRTSGNNRDAGSSYFVSADAAMPKRVMPNAEDADNFSRESDGAKLDEAGTASASLSASSGGRLMNQTAVFLNMLVEGLLFGGPSSVSSLNSSFASVEEAEQNSAVMDAANEPRCGGPAQQRDVLGRFITLPSTAALSLLSSLFPSLRNYAEDLRKLAEGLVETADGSIVGGHCALTAALDLARRTQGGGQRAKGSQMCATGFCVFGENTMEPLHTATTLPIMTDASGGVRPTDVVLYLLIRSLQRVSGDAVGTSASSCLPVGETDQATPKASSLDSATAASQPQPQGHATAPTIPRRLGVELEIMIKQLQEYIVNARAMQQQIREEVTLLVFRVISTTVELLLPAVQFVDPRVSMFYRKWLCDMYRLLWEEDLMDRFYAILSTSLPSASNQSVPLKNPPLSRAQLATLRRGGSKRSLRKSGSVGGATAQATGGTTNKEANNPLPEKENEFAILNDTVSEKREEDSEWIAPGNVYSRAARTFADSGSEMASLNSTLGPLPSKLLAFTSTPVDVGIQGLGLFGDPSVLIAESLLEGSVEEAPPTRGFVMTRLMAALLRDGSTDKLRHLALASERSTRGAGVVAATPHDSHSTTARKPVPAMRNTRRSTRKKTTSPYSSPMTTKLPQTAPETKNAAPQQVSLTLYPVLTSVDDVKALYLSVLEDAEVALSPLDPIRAALVQNTVDFLASGMRLPGAAYELLDAYLDDVSIEPIQPPATRRVALDGTPETTRGGGEYPLPVSDSPFSVTTVRRARQMPSDVPAAIGGKMHTPHSSHPIQSRRGGPVDKDAGAAALRFPLVPKVIPSWNTQEETEQFLMILALLRREYIVLRAELGLAPLPPCKESK</sequence>
<feature type="region of interest" description="Disordered" evidence="1">
    <location>
        <begin position="555"/>
        <end position="596"/>
    </location>
</feature>
<feature type="region of interest" description="Disordered" evidence="1">
    <location>
        <begin position="711"/>
        <end position="752"/>
    </location>
</feature>
<accession>A0A422Q872</accession>
<dbReference type="AlphaFoldDB" id="A0A422Q872"/>
<feature type="compositionally biased region" description="Low complexity" evidence="1">
    <location>
        <begin position="723"/>
        <end position="739"/>
    </location>
</feature>
<dbReference type="Proteomes" id="UP000284403">
    <property type="component" value="Unassembled WGS sequence"/>
</dbReference>
<protein>
    <submittedName>
        <fullName evidence="2">Uncharacterized protein</fullName>
    </submittedName>
</protein>
<evidence type="ECO:0000313" key="3">
    <source>
        <dbReference type="Proteomes" id="UP000284403"/>
    </source>
</evidence>
<feature type="region of interest" description="Disordered" evidence="1">
    <location>
        <begin position="282"/>
        <end position="316"/>
    </location>
</feature>
<dbReference type="RefSeq" id="XP_029231362.1">
    <property type="nucleotide sequence ID" value="XM_029368539.1"/>
</dbReference>